<dbReference type="EMBL" id="AMGM01000032">
    <property type="protein sequence ID" value="EKB49144.1"/>
    <property type="molecule type" value="Genomic_DNA"/>
</dbReference>
<evidence type="ECO:0000313" key="3">
    <source>
        <dbReference type="EMBL" id="EKB49144.1"/>
    </source>
</evidence>
<comment type="caution">
    <text evidence="3">The sequence shown here is derived from an EMBL/GenBank/DDBJ whole genome shotgun (WGS) entry which is preliminary data.</text>
</comment>
<evidence type="ECO:0000313" key="4">
    <source>
        <dbReference type="Proteomes" id="UP000004478"/>
    </source>
</evidence>
<dbReference type="EC" id="5.1.3.14" evidence="3"/>
<dbReference type="Gene3D" id="3.40.50.2000">
    <property type="entry name" value="Glycogen Phosphorylase B"/>
    <property type="match status" value="2"/>
</dbReference>
<keyword evidence="1 3" id="KW-0413">Isomerase</keyword>
<dbReference type="RefSeq" id="WP_009185272.1">
    <property type="nucleotide sequence ID" value="NZ_AMGM01000032.1"/>
</dbReference>
<dbReference type="Proteomes" id="UP000004478">
    <property type="component" value="Unassembled WGS sequence"/>
</dbReference>
<dbReference type="Pfam" id="PF02350">
    <property type="entry name" value="Epimerase_2"/>
    <property type="match status" value="1"/>
</dbReference>
<evidence type="ECO:0000259" key="2">
    <source>
        <dbReference type="Pfam" id="PF02350"/>
    </source>
</evidence>
<accession>K1LYF4</accession>
<evidence type="ECO:0000256" key="1">
    <source>
        <dbReference type="RuleBase" id="RU003513"/>
    </source>
</evidence>
<comment type="similarity">
    <text evidence="1">Belongs to the UDP-N-acetylglucosamine 2-epimerase family.</text>
</comment>
<gene>
    <name evidence="3" type="primary">mnaA_1</name>
    <name evidence="3" type="ORF">B879_02242</name>
</gene>
<dbReference type="PATRIC" id="fig|1225176.3.peg.2393"/>
<dbReference type="PANTHER" id="PTHR43174:SF1">
    <property type="entry name" value="UDP-N-ACETYLGLUCOSAMINE 2-EPIMERASE"/>
    <property type="match status" value="1"/>
</dbReference>
<dbReference type="GO" id="GO:0008761">
    <property type="term" value="F:UDP-N-acetylglucosamine 2-epimerase activity"/>
    <property type="evidence" value="ECO:0007669"/>
    <property type="project" value="UniProtKB-EC"/>
</dbReference>
<dbReference type="AlphaFoldDB" id="K1LYF4"/>
<protein>
    <submittedName>
        <fullName evidence="3">UDP-N-acetylglucosamine 2-epimerase</fullName>
        <ecNumber evidence="3">5.1.3.14</ecNumber>
    </submittedName>
</protein>
<name>K1LYF4_CECL9</name>
<proteinExistence type="inferred from homology"/>
<dbReference type="SUPFAM" id="SSF53756">
    <property type="entry name" value="UDP-Glycosyltransferase/glycogen phosphorylase"/>
    <property type="match status" value="1"/>
</dbReference>
<sequence>MQKLKVMTVVGTRPEIIRLSRVMAALDASPAIEHITVHTGQNYDYELNEVFYEDLGVRKPDYFLNAAGATATATVGQILINIDPILEEVKPDAFLVLGDTNSCLCAIPAKKRHIPIFHMEAGNRCFDQRVPEETNRKIVDHISDINLTYSDIAREYLLREGLPADRIIKTGSPMYEVLNHYMPKIQASDILDSMGLEQGKYFVVSAHREENISNDKNFFALLESLNQIAERYGYPIIVSTHPRTRKHLEQLNPQKSAQSESLVLSETEVSAFHLNPLIQWQKPMGFSDYNALQINAFAVLSDSGTISEESSIMNFRALNIREAHERPEAMEEASVMMVGLNPERILQGLAQLERQAVGLRNKSSENEKISNDSLITNHQSLNTTFQQVSDYSMPNVSDKMVRIILSYTSYIKRVVWSE</sequence>
<dbReference type="CDD" id="cd03786">
    <property type="entry name" value="GTB_UDP-GlcNAc_2-Epimerase"/>
    <property type="match status" value="1"/>
</dbReference>
<dbReference type="PANTHER" id="PTHR43174">
    <property type="entry name" value="UDP-N-ACETYLGLUCOSAMINE 2-EPIMERASE"/>
    <property type="match status" value="1"/>
</dbReference>
<dbReference type="NCBIfam" id="TIGR00236">
    <property type="entry name" value="wecB"/>
    <property type="match status" value="1"/>
</dbReference>
<feature type="domain" description="UDP-N-acetylglucosamine 2-epimerase" evidence="2">
    <location>
        <begin position="25"/>
        <end position="356"/>
    </location>
</feature>
<dbReference type="OrthoDB" id="9803238at2"/>
<keyword evidence="4" id="KW-1185">Reference proteome</keyword>
<organism evidence="3 4">
    <name type="scientific">Cecembia lonarensis (strain CCUG 58316 / KCTC 22772 / LW9)</name>
    <dbReference type="NCBI Taxonomy" id="1225176"/>
    <lineage>
        <taxon>Bacteria</taxon>
        <taxon>Pseudomonadati</taxon>
        <taxon>Bacteroidota</taxon>
        <taxon>Cytophagia</taxon>
        <taxon>Cytophagales</taxon>
        <taxon>Cyclobacteriaceae</taxon>
        <taxon>Cecembia</taxon>
    </lineage>
</organism>
<dbReference type="InterPro" id="IPR029767">
    <property type="entry name" value="WecB-like"/>
</dbReference>
<reference evidence="3 4" key="1">
    <citation type="journal article" date="2012" name="J. Bacteriol.">
        <title>Draft Genome Sequence of Cecembia lonarensis Strain LW9T, Isolated from Lonar Lake, a Haloalkaline Lake in India.</title>
        <authorList>
            <person name="Shivaji S."/>
            <person name="Ara S."/>
            <person name="Singh A."/>
            <person name="Pinnaka A.K."/>
        </authorList>
    </citation>
    <scope>NUCLEOTIDE SEQUENCE [LARGE SCALE GENOMIC DNA]</scope>
    <source>
        <strain evidence="3 4">LW9</strain>
    </source>
</reference>
<dbReference type="InterPro" id="IPR003331">
    <property type="entry name" value="UDP_GlcNAc_Epimerase_2_dom"/>
</dbReference>